<sequence length="77" mass="8585">MDEPRALDEELDPTHWTFDVLTALHDHLKLGPGYPTSRTRVVLSRQAFPDWRAAAETAGCMAVAVHGGMPVEILPRY</sequence>
<gene>
    <name evidence="1" type="ORF">GCM10009843_21940</name>
</gene>
<name>A0ABN2YC25_9ACTN</name>
<accession>A0ABN2YC25</accession>
<evidence type="ECO:0000313" key="2">
    <source>
        <dbReference type="Proteomes" id="UP001500575"/>
    </source>
</evidence>
<evidence type="ECO:0000313" key="1">
    <source>
        <dbReference type="EMBL" id="GAA2124854.1"/>
    </source>
</evidence>
<comment type="caution">
    <text evidence="1">The sequence shown here is derived from an EMBL/GenBank/DDBJ whole genome shotgun (WGS) entry which is preliminary data.</text>
</comment>
<dbReference type="RefSeq" id="WP_344303758.1">
    <property type="nucleotide sequence ID" value="NZ_BAAAQQ010000011.1"/>
</dbReference>
<dbReference type="Proteomes" id="UP001500575">
    <property type="component" value="Unassembled WGS sequence"/>
</dbReference>
<dbReference type="EMBL" id="BAAAQQ010000011">
    <property type="protein sequence ID" value="GAA2124854.1"/>
    <property type="molecule type" value="Genomic_DNA"/>
</dbReference>
<protein>
    <submittedName>
        <fullName evidence="1">Uncharacterized protein</fullName>
    </submittedName>
</protein>
<proteinExistence type="predicted"/>
<organism evidence="1 2">
    <name type="scientific">Nocardioides bigeumensis</name>
    <dbReference type="NCBI Taxonomy" id="433657"/>
    <lineage>
        <taxon>Bacteria</taxon>
        <taxon>Bacillati</taxon>
        <taxon>Actinomycetota</taxon>
        <taxon>Actinomycetes</taxon>
        <taxon>Propionibacteriales</taxon>
        <taxon>Nocardioidaceae</taxon>
        <taxon>Nocardioides</taxon>
    </lineage>
</organism>
<reference evidence="1 2" key="1">
    <citation type="journal article" date="2019" name="Int. J. Syst. Evol. Microbiol.">
        <title>The Global Catalogue of Microorganisms (GCM) 10K type strain sequencing project: providing services to taxonomists for standard genome sequencing and annotation.</title>
        <authorList>
            <consortium name="The Broad Institute Genomics Platform"/>
            <consortium name="The Broad Institute Genome Sequencing Center for Infectious Disease"/>
            <person name="Wu L."/>
            <person name="Ma J."/>
        </authorList>
    </citation>
    <scope>NUCLEOTIDE SEQUENCE [LARGE SCALE GENOMIC DNA]</scope>
    <source>
        <strain evidence="1 2">JCM 16021</strain>
    </source>
</reference>
<keyword evidence="2" id="KW-1185">Reference proteome</keyword>